<protein>
    <submittedName>
        <fullName evidence="4">L-amino acid N-acyltransferase YncA</fullName>
    </submittedName>
</protein>
<dbReference type="RefSeq" id="WP_342791378.1">
    <property type="nucleotide sequence ID" value="NZ_VNHS01000019.1"/>
</dbReference>
<dbReference type="InterPro" id="IPR000182">
    <property type="entry name" value="GNAT_dom"/>
</dbReference>
<organism evidence="4 5">
    <name type="scientific">Paenibacillus methanolicus</name>
    <dbReference type="NCBI Taxonomy" id="582686"/>
    <lineage>
        <taxon>Bacteria</taxon>
        <taxon>Bacillati</taxon>
        <taxon>Bacillota</taxon>
        <taxon>Bacilli</taxon>
        <taxon>Bacillales</taxon>
        <taxon>Paenibacillaceae</taxon>
        <taxon>Paenibacillus</taxon>
    </lineage>
</organism>
<dbReference type="Gene3D" id="3.40.630.30">
    <property type="match status" value="1"/>
</dbReference>
<proteinExistence type="predicted"/>
<reference evidence="4 5" key="1">
    <citation type="submission" date="2019-07" db="EMBL/GenBank/DDBJ databases">
        <title>Genomic Encyclopedia of Type Strains, Phase III (KMG-III): the genomes of soil and plant-associated and newly described type strains.</title>
        <authorList>
            <person name="Whitman W."/>
        </authorList>
    </citation>
    <scope>NUCLEOTIDE SEQUENCE [LARGE SCALE GENOMIC DNA]</scope>
    <source>
        <strain evidence="4 5">BL24</strain>
    </source>
</reference>
<dbReference type="PANTHER" id="PTHR43877">
    <property type="entry name" value="AMINOALKYLPHOSPHONATE N-ACETYLTRANSFERASE-RELATED-RELATED"/>
    <property type="match status" value="1"/>
</dbReference>
<dbReference type="PROSITE" id="PS51186">
    <property type="entry name" value="GNAT"/>
    <property type="match status" value="1"/>
</dbReference>
<feature type="domain" description="N-acetyltransferase" evidence="3">
    <location>
        <begin position="5"/>
        <end position="162"/>
    </location>
</feature>
<sequence>MKSTIQVRLSQASDAAQLVAIDNSGVWTPANAPLPLAGKTAAEFAAQNPPGSHLVAVIEEVVCGYVGFRAPTPLPSNAHVAQLDIAVHPDYHRMGIGQALIEAAKTHCAAQGMRKLSLRVMATNPKAIAFYKSCGFIEQGRLIDEFCVDGQYVDDIMMYVML</sequence>
<dbReference type="SUPFAM" id="SSF55729">
    <property type="entry name" value="Acyl-CoA N-acyltransferases (Nat)"/>
    <property type="match status" value="1"/>
</dbReference>
<dbReference type="Proteomes" id="UP000323257">
    <property type="component" value="Unassembled WGS sequence"/>
</dbReference>
<keyword evidence="2 4" id="KW-0012">Acyltransferase</keyword>
<accession>A0A5S5BMY5</accession>
<dbReference type="GO" id="GO:0016747">
    <property type="term" value="F:acyltransferase activity, transferring groups other than amino-acyl groups"/>
    <property type="evidence" value="ECO:0007669"/>
    <property type="project" value="InterPro"/>
</dbReference>
<name>A0A5S5BMY5_9BACL</name>
<gene>
    <name evidence="4" type="ORF">BCM02_11952</name>
</gene>
<keyword evidence="1 4" id="KW-0808">Transferase</keyword>
<dbReference type="CDD" id="cd04301">
    <property type="entry name" value="NAT_SF"/>
    <property type="match status" value="1"/>
</dbReference>
<comment type="caution">
    <text evidence="4">The sequence shown here is derived from an EMBL/GenBank/DDBJ whole genome shotgun (WGS) entry which is preliminary data.</text>
</comment>
<dbReference type="EMBL" id="VNHS01000019">
    <property type="protein sequence ID" value="TYP68367.1"/>
    <property type="molecule type" value="Genomic_DNA"/>
</dbReference>
<evidence type="ECO:0000256" key="2">
    <source>
        <dbReference type="ARBA" id="ARBA00023315"/>
    </source>
</evidence>
<dbReference type="InterPro" id="IPR016181">
    <property type="entry name" value="Acyl_CoA_acyltransferase"/>
</dbReference>
<evidence type="ECO:0000259" key="3">
    <source>
        <dbReference type="PROSITE" id="PS51186"/>
    </source>
</evidence>
<evidence type="ECO:0000313" key="4">
    <source>
        <dbReference type="EMBL" id="TYP68367.1"/>
    </source>
</evidence>
<dbReference type="Pfam" id="PF00583">
    <property type="entry name" value="Acetyltransf_1"/>
    <property type="match status" value="1"/>
</dbReference>
<dbReference type="InterPro" id="IPR050832">
    <property type="entry name" value="Bact_Acetyltransf"/>
</dbReference>
<evidence type="ECO:0000256" key="1">
    <source>
        <dbReference type="ARBA" id="ARBA00022679"/>
    </source>
</evidence>
<keyword evidence="5" id="KW-1185">Reference proteome</keyword>
<evidence type="ECO:0000313" key="5">
    <source>
        <dbReference type="Proteomes" id="UP000323257"/>
    </source>
</evidence>
<dbReference type="AlphaFoldDB" id="A0A5S5BMY5"/>